<name>A0A518FSJ5_9PLAN</name>
<dbReference type="InterPro" id="IPR006311">
    <property type="entry name" value="TAT_signal"/>
</dbReference>
<dbReference type="PROSITE" id="PS51318">
    <property type="entry name" value="TAT"/>
    <property type="match status" value="1"/>
</dbReference>
<dbReference type="Proteomes" id="UP000320839">
    <property type="component" value="Chromosome"/>
</dbReference>
<evidence type="ECO:0000313" key="1">
    <source>
        <dbReference type="EMBL" id="QDV19317.1"/>
    </source>
</evidence>
<sequence>MDPVFEYERNMTRRTLLGRSARGIGGAALASLLYPELFNQSASAETIPDGVKQVAPRAKRIIYLFQSGGPSHVDLFDYKPVLRKLHGSDLPDSVKGTQRVTGMTARQKSFPVVAPFWEMKQCGQHQTWISEQLPHTQTIADDITIIKSLNTEAINHDPAITYINTGSQQIGHASMGAWLSYGLGSENENLPAYMVMLSQGTGKNPGQPLFDRLWGSGYLPPSHQGVKLRPGSSPVLYLANPAGIDRKQRRKLLDDLATLNRGQAEEIGDPEIQARINSYEMAYRMQTSVPELMDLSGETQKTLEMYGPESRKPGSFAANCLLARRMTERGVRFVQLFHRGWDQHVSLKSQLPNQCLDVDQPSAALIKDLKQRGLLDETLVIWGGEFGRTVYSQGAIGSPSAGRDHHGRCFSIWMAGGGIKGGFEYGKTDDFCYNIAENPVHIRDMNATILHCMGIDHRRLTYKYRGLDARLTGVEEAHVVHDILS</sequence>
<dbReference type="InterPro" id="IPR010869">
    <property type="entry name" value="DUF1501"/>
</dbReference>
<dbReference type="OrthoDB" id="127333at2"/>
<evidence type="ECO:0008006" key="3">
    <source>
        <dbReference type="Google" id="ProtNLM"/>
    </source>
</evidence>
<dbReference type="AlphaFoldDB" id="A0A518FSJ5"/>
<gene>
    <name evidence="1" type="ORF">Pan153_39820</name>
</gene>
<dbReference type="SUPFAM" id="SSF53649">
    <property type="entry name" value="Alkaline phosphatase-like"/>
    <property type="match status" value="1"/>
</dbReference>
<dbReference type="Pfam" id="PF07394">
    <property type="entry name" value="DUF1501"/>
    <property type="match status" value="1"/>
</dbReference>
<dbReference type="InterPro" id="IPR017850">
    <property type="entry name" value="Alkaline_phosphatase_core_sf"/>
</dbReference>
<dbReference type="EMBL" id="CP036317">
    <property type="protein sequence ID" value="QDV19317.1"/>
    <property type="molecule type" value="Genomic_DNA"/>
</dbReference>
<proteinExistence type="predicted"/>
<reference evidence="1 2" key="1">
    <citation type="submission" date="2019-02" db="EMBL/GenBank/DDBJ databases">
        <title>Deep-cultivation of Planctomycetes and their phenomic and genomic characterization uncovers novel biology.</title>
        <authorList>
            <person name="Wiegand S."/>
            <person name="Jogler M."/>
            <person name="Boedeker C."/>
            <person name="Pinto D."/>
            <person name="Vollmers J."/>
            <person name="Rivas-Marin E."/>
            <person name="Kohn T."/>
            <person name="Peeters S.H."/>
            <person name="Heuer A."/>
            <person name="Rast P."/>
            <person name="Oberbeckmann S."/>
            <person name="Bunk B."/>
            <person name="Jeske O."/>
            <person name="Meyerdierks A."/>
            <person name="Storesund J.E."/>
            <person name="Kallscheuer N."/>
            <person name="Luecker S."/>
            <person name="Lage O.M."/>
            <person name="Pohl T."/>
            <person name="Merkel B.J."/>
            <person name="Hornburger P."/>
            <person name="Mueller R.-W."/>
            <person name="Bruemmer F."/>
            <person name="Labrenz M."/>
            <person name="Spormann A.M."/>
            <person name="Op den Camp H."/>
            <person name="Overmann J."/>
            <person name="Amann R."/>
            <person name="Jetten M.S.M."/>
            <person name="Mascher T."/>
            <person name="Medema M.H."/>
            <person name="Devos D.P."/>
            <person name="Kaster A.-K."/>
            <person name="Ovreas L."/>
            <person name="Rohde M."/>
            <person name="Galperin M.Y."/>
            <person name="Jogler C."/>
        </authorList>
    </citation>
    <scope>NUCLEOTIDE SEQUENCE [LARGE SCALE GENOMIC DNA]</scope>
    <source>
        <strain evidence="1 2">Pan153</strain>
    </source>
</reference>
<accession>A0A518FSJ5</accession>
<organism evidence="1 2">
    <name type="scientific">Gimesia panareensis</name>
    <dbReference type="NCBI Taxonomy" id="2527978"/>
    <lineage>
        <taxon>Bacteria</taxon>
        <taxon>Pseudomonadati</taxon>
        <taxon>Planctomycetota</taxon>
        <taxon>Planctomycetia</taxon>
        <taxon>Planctomycetales</taxon>
        <taxon>Planctomycetaceae</taxon>
        <taxon>Gimesia</taxon>
    </lineage>
</organism>
<dbReference type="RefSeq" id="WP_145457362.1">
    <property type="nucleotide sequence ID" value="NZ_CP036317.1"/>
</dbReference>
<protein>
    <recommendedName>
        <fullName evidence="3">Sulfatase</fullName>
    </recommendedName>
</protein>
<dbReference type="PANTHER" id="PTHR43737:SF1">
    <property type="entry name" value="DUF1501 DOMAIN-CONTAINING PROTEIN"/>
    <property type="match status" value="1"/>
</dbReference>
<dbReference type="PANTHER" id="PTHR43737">
    <property type="entry name" value="BLL7424 PROTEIN"/>
    <property type="match status" value="1"/>
</dbReference>
<evidence type="ECO:0000313" key="2">
    <source>
        <dbReference type="Proteomes" id="UP000320839"/>
    </source>
</evidence>